<comment type="caution">
    <text evidence="2">The sequence shown here is derived from an EMBL/GenBank/DDBJ whole genome shotgun (WGS) entry which is preliminary data.</text>
</comment>
<accession>A0ABR3V1D7</accession>
<name>A0ABR3V1D7_9PEZI</name>
<protein>
    <submittedName>
        <fullName evidence="2">Uncharacterized protein</fullName>
    </submittedName>
</protein>
<reference evidence="2 3" key="1">
    <citation type="journal article" date="2024" name="Commun. Biol.">
        <title>Comparative genomic analysis of thermophilic fungi reveals convergent evolutionary adaptations and gene losses.</title>
        <authorList>
            <person name="Steindorff A.S."/>
            <person name="Aguilar-Pontes M.V."/>
            <person name="Robinson A.J."/>
            <person name="Andreopoulos B."/>
            <person name="LaButti K."/>
            <person name="Kuo A."/>
            <person name="Mondo S."/>
            <person name="Riley R."/>
            <person name="Otillar R."/>
            <person name="Haridas S."/>
            <person name="Lipzen A."/>
            <person name="Grimwood J."/>
            <person name="Schmutz J."/>
            <person name="Clum A."/>
            <person name="Reid I.D."/>
            <person name="Moisan M.C."/>
            <person name="Butler G."/>
            <person name="Nguyen T.T.M."/>
            <person name="Dewar K."/>
            <person name="Conant G."/>
            <person name="Drula E."/>
            <person name="Henrissat B."/>
            <person name="Hansel C."/>
            <person name="Singer S."/>
            <person name="Hutchinson M.I."/>
            <person name="de Vries R.P."/>
            <person name="Natvig D.O."/>
            <person name="Powell A.J."/>
            <person name="Tsang A."/>
            <person name="Grigoriev I.V."/>
        </authorList>
    </citation>
    <scope>NUCLEOTIDE SEQUENCE [LARGE SCALE GENOMIC DNA]</scope>
    <source>
        <strain evidence="2 3">ATCC 24622</strain>
    </source>
</reference>
<organism evidence="2 3">
    <name type="scientific">Phialemonium thermophilum</name>
    <dbReference type="NCBI Taxonomy" id="223376"/>
    <lineage>
        <taxon>Eukaryota</taxon>
        <taxon>Fungi</taxon>
        <taxon>Dikarya</taxon>
        <taxon>Ascomycota</taxon>
        <taxon>Pezizomycotina</taxon>
        <taxon>Sordariomycetes</taxon>
        <taxon>Sordariomycetidae</taxon>
        <taxon>Cephalothecales</taxon>
        <taxon>Cephalothecaceae</taxon>
        <taxon>Phialemonium</taxon>
    </lineage>
</organism>
<gene>
    <name evidence="2" type="ORF">VTK73DRAFT_5853</name>
</gene>
<evidence type="ECO:0000313" key="3">
    <source>
        <dbReference type="Proteomes" id="UP001586593"/>
    </source>
</evidence>
<sequence length="92" mass="9725">MPMTVTPALRSTAASDQRVSKRGSEGGKSLRWTTEPRLMWNEHTMRRGSSGKTARSATPPGSRAGAARLAVASSKEASTVNRDLMAISALPA</sequence>
<proteinExistence type="predicted"/>
<dbReference type="Proteomes" id="UP001586593">
    <property type="component" value="Unassembled WGS sequence"/>
</dbReference>
<evidence type="ECO:0000256" key="1">
    <source>
        <dbReference type="SAM" id="MobiDB-lite"/>
    </source>
</evidence>
<keyword evidence="3" id="KW-1185">Reference proteome</keyword>
<evidence type="ECO:0000313" key="2">
    <source>
        <dbReference type="EMBL" id="KAL1835271.1"/>
    </source>
</evidence>
<feature type="region of interest" description="Disordered" evidence="1">
    <location>
        <begin position="1"/>
        <end position="77"/>
    </location>
</feature>
<dbReference type="EMBL" id="JAZHXJ010003286">
    <property type="protein sequence ID" value="KAL1835271.1"/>
    <property type="molecule type" value="Genomic_DNA"/>
</dbReference>